<organism evidence="1 2">
    <name type="scientific">Peronosclerospora sorghi</name>
    <dbReference type="NCBI Taxonomy" id="230839"/>
    <lineage>
        <taxon>Eukaryota</taxon>
        <taxon>Sar</taxon>
        <taxon>Stramenopiles</taxon>
        <taxon>Oomycota</taxon>
        <taxon>Peronosporomycetes</taxon>
        <taxon>Peronosporales</taxon>
        <taxon>Peronosporaceae</taxon>
        <taxon>Peronosclerospora</taxon>
    </lineage>
</organism>
<comment type="caution">
    <text evidence="1">The sequence shown here is derived from an EMBL/GenBank/DDBJ whole genome shotgun (WGS) entry which is preliminary data.</text>
</comment>
<dbReference type="EMBL" id="CM047581">
    <property type="protein sequence ID" value="KAI9916443.1"/>
    <property type="molecule type" value="Genomic_DNA"/>
</dbReference>
<keyword evidence="2" id="KW-1185">Reference proteome</keyword>
<name>A0ACC0WES4_9STRA</name>
<evidence type="ECO:0000313" key="1">
    <source>
        <dbReference type="EMBL" id="KAI9916443.1"/>
    </source>
</evidence>
<dbReference type="Proteomes" id="UP001163321">
    <property type="component" value="Chromosome 2"/>
</dbReference>
<gene>
    <name evidence="1" type="ORF">PsorP6_017141</name>
</gene>
<evidence type="ECO:0000313" key="2">
    <source>
        <dbReference type="Proteomes" id="UP001163321"/>
    </source>
</evidence>
<reference evidence="1 2" key="1">
    <citation type="journal article" date="2022" name="bioRxiv">
        <title>The genome of the oomycete Peronosclerospora sorghi, a cosmopolitan pathogen of maize and sorghum, is inflated with dispersed pseudogenes.</title>
        <authorList>
            <person name="Fletcher K."/>
            <person name="Martin F."/>
            <person name="Isakeit T."/>
            <person name="Cavanaugh K."/>
            <person name="Magill C."/>
            <person name="Michelmore R."/>
        </authorList>
    </citation>
    <scope>NUCLEOTIDE SEQUENCE [LARGE SCALE GENOMIC DNA]</scope>
    <source>
        <strain evidence="1">P6</strain>
    </source>
</reference>
<accession>A0ACC0WES4</accession>
<protein>
    <submittedName>
        <fullName evidence="1">Uncharacterized protein</fullName>
    </submittedName>
</protein>
<proteinExistence type="predicted"/>
<sequence length="67" mass="7396">MDKDYDGRENGFKLISSLPKAAGLELTLSTMRNDLVSDNEYVQKTTVRVFAVVASAWGIHPSIAVIR</sequence>